<keyword evidence="5" id="KW-1185">Reference proteome</keyword>
<reference evidence="4" key="2">
    <citation type="submission" date="2023-08" db="EMBL/GenBank/DDBJ databases">
        <title>Isolation and Characterization of Rhodococcus erythropolis MGMM8.</title>
        <authorList>
            <person name="Diabankana R.G.C."/>
            <person name="Afordoanyi D.M."/>
            <person name="Validov S.Z."/>
        </authorList>
    </citation>
    <scope>NUCLEOTIDE SEQUENCE</scope>
    <source>
        <strain evidence="4">MGMM8</strain>
    </source>
</reference>
<organism evidence="3 5">
    <name type="scientific">Rhodococcus erythropolis</name>
    <name type="common">Arthrobacter picolinophilus</name>
    <dbReference type="NCBI Taxonomy" id="1833"/>
    <lineage>
        <taxon>Bacteria</taxon>
        <taxon>Bacillati</taxon>
        <taxon>Actinomycetota</taxon>
        <taxon>Actinomycetes</taxon>
        <taxon>Mycobacteriales</taxon>
        <taxon>Nocardiaceae</taxon>
        <taxon>Rhodococcus</taxon>
        <taxon>Rhodococcus erythropolis group</taxon>
    </lineage>
</organism>
<name>A0A0E3VB39_RHOER</name>
<dbReference type="Pfam" id="PF08240">
    <property type="entry name" value="ADH_N"/>
    <property type="match status" value="1"/>
</dbReference>
<dbReference type="PANTHER" id="PTHR44154:SF1">
    <property type="entry name" value="QUINONE OXIDOREDUCTASE"/>
    <property type="match status" value="1"/>
</dbReference>
<dbReference type="AlphaFoldDB" id="A0A0E3VB39"/>
<evidence type="ECO:0000313" key="4">
    <source>
        <dbReference type="EMBL" id="WMN02029.1"/>
    </source>
</evidence>
<dbReference type="Proteomes" id="UP000627573">
    <property type="component" value="Unassembled WGS sequence"/>
</dbReference>
<reference evidence="3 5" key="1">
    <citation type="submission" date="2020-12" db="EMBL/GenBank/DDBJ databases">
        <title>Draft genome sequence of furan degrading bacterial strain FUR100.</title>
        <authorList>
            <person name="Woiski C."/>
        </authorList>
    </citation>
    <scope>NUCLEOTIDE SEQUENCE [LARGE SCALE GENOMIC DNA]</scope>
    <source>
        <strain evidence="3 5">FUR100</strain>
    </source>
</reference>
<proteinExistence type="predicted"/>
<evidence type="ECO:0000313" key="5">
    <source>
        <dbReference type="Proteomes" id="UP000627573"/>
    </source>
</evidence>
<evidence type="ECO:0000313" key="3">
    <source>
        <dbReference type="EMBL" id="MBH5144505.1"/>
    </source>
</evidence>
<dbReference type="Gene3D" id="3.40.50.720">
    <property type="entry name" value="NAD(P)-binding Rossmann-like Domain"/>
    <property type="match status" value="1"/>
</dbReference>
<dbReference type="Pfam" id="PF13602">
    <property type="entry name" value="ADH_zinc_N_2"/>
    <property type="match status" value="1"/>
</dbReference>
<dbReference type="RefSeq" id="WP_021332885.1">
    <property type="nucleotide sequence ID" value="NZ_CP011295.1"/>
</dbReference>
<feature type="domain" description="Enoyl reductase (ER)" evidence="2">
    <location>
        <begin position="10"/>
        <end position="313"/>
    </location>
</feature>
<dbReference type="PANTHER" id="PTHR44154">
    <property type="entry name" value="QUINONE OXIDOREDUCTASE"/>
    <property type="match status" value="1"/>
</dbReference>
<keyword evidence="1" id="KW-0521">NADP</keyword>
<accession>A0A0E3VB39</accession>
<evidence type="ECO:0000256" key="1">
    <source>
        <dbReference type="ARBA" id="ARBA00022857"/>
    </source>
</evidence>
<dbReference type="EMBL" id="JAECSB010000064">
    <property type="protein sequence ID" value="MBH5144505.1"/>
    <property type="molecule type" value="Genomic_DNA"/>
</dbReference>
<dbReference type="InterPro" id="IPR020843">
    <property type="entry name" value="ER"/>
</dbReference>
<protein>
    <submittedName>
        <fullName evidence="3">Zinc-binding alcohol dehydrogenase family protein</fullName>
    </submittedName>
</protein>
<dbReference type="Proteomes" id="UP001230933">
    <property type="component" value="Chromosome"/>
</dbReference>
<dbReference type="InterPro" id="IPR013154">
    <property type="entry name" value="ADH-like_N"/>
</dbReference>
<gene>
    <name evidence="3" type="ORF">I3517_18040</name>
    <name evidence="4" type="ORF">QIE55_30200</name>
</gene>
<dbReference type="SUPFAM" id="SSF50129">
    <property type="entry name" value="GroES-like"/>
    <property type="match status" value="1"/>
</dbReference>
<dbReference type="Gene3D" id="3.90.180.10">
    <property type="entry name" value="Medium-chain alcohol dehydrogenases, catalytic domain"/>
    <property type="match status" value="1"/>
</dbReference>
<dbReference type="InterPro" id="IPR036291">
    <property type="entry name" value="NAD(P)-bd_dom_sf"/>
</dbReference>
<dbReference type="SMART" id="SM00829">
    <property type="entry name" value="PKS_ER"/>
    <property type="match status" value="1"/>
</dbReference>
<dbReference type="EMBL" id="CP124545">
    <property type="protein sequence ID" value="WMN02029.1"/>
    <property type="molecule type" value="Genomic_DNA"/>
</dbReference>
<dbReference type="GO" id="GO:0016491">
    <property type="term" value="F:oxidoreductase activity"/>
    <property type="evidence" value="ECO:0007669"/>
    <property type="project" value="InterPro"/>
</dbReference>
<dbReference type="InterPro" id="IPR011032">
    <property type="entry name" value="GroES-like_sf"/>
</dbReference>
<sequence>MRAARLHQFGTSPVIDDIDIPTRESGQTLVRIDAAALGHLDITVASGNFGVKPNLPHIGGTDGAATVIESDTYEPGTRLLVRGGGVGLFKNGCWAEYLVAADKAFTPFDPALSPAVAATFFLPSTTGYVAVNDIAAVAPGERVVVAGASGAVGSMAAQFALLAGASEVIGVVPREDQAALLPEGVRPVVGQGDELAGVLGSEPSVDAVIDTLGGDGLPHLLASVIPGGRAALIGYTLGKSLTLDLPNWLLSDVRILPVNMIRKTARQAELAPEMIRLLIEGKISVAVQEFPLDDIATALQLMGEGKVAGRAVVVP</sequence>
<dbReference type="KEGG" id="reb:XU06_01855"/>
<dbReference type="SUPFAM" id="SSF51735">
    <property type="entry name" value="NAD(P)-binding Rossmann-fold domains"/>
    <property type="match status" value="1"/>
</dbReference>
<dbReference type="InterPro" id="IPR051603">
    <property type="entry name" value="Zinc-ADH_QOR/CCCR"/>
</dbReference>
<evidence type="ECO:0000259" key="2">
    <source>
        <dbReference type="SMART" id="SM00829"/>
    </source>
</evidence>